<feature type="signal peptide" evidence="4">
    <location>
        <begin position="1"/>
        <end position="23"/>
    </location>
</feature>
<dbReference type="InterPro" id="IPR011990">
    <property type="entry name" value="TPR-like_helical_dom_sf"/>
</dbReference>
<keyword evidence="2 3" id="KW-0802">TPR repeat</keyword>
<evidence type="ECO:0000256" key="1">
    <source>
        <dbReference type="ARBA" id="ARBA00022737"/>
    </source>
</evidence>
<dbReference type="Pfam" id="PF13424">
    <property type="entry name" value="TPR_12"/>
    <property type="match status" value="1"/>
</dbReference>
<name>A0A813W9M7_9BILA</name>
<evidence type="ECO:0000256" key="4">
    <source>
        <dbReference type="SAM" id="SignalP"/>
    </source>
</evidence>
<dbReference type="PROSITE" id="PS50005">
    <property type="entry name" value="TPR"/>
    <property type="match status" value="1"/>
</dbReference>
<keyword evidence="1" id="KW-0677">Repeat</keyword>
<dbReference type="AlphaFoldDB" id="A0A813W9M7"/>
<gene>
    <name evidence="5" type="ORF">JYZ213_LOCUS7951</name>
</gene>
<sequence>MRDSTKAVSLHILALAVFRTLFPEDHVEMRELQNRLAYVLWQNGQYQRALEVLNRMYSLIKGTWHENFVHQAPLFHILGLVQKALGNRAEALDNFKRALEMRDQWTEKNNPHTARTCYELSLIYAEQNDQHAIALHYAQRALSIRKAKVPPIPNELQQSVELVERLSQSN</sequence>
<accession>A0A813W9M7</accession>
<protein>
    <recommendedName>
        <fullName evidence="7">Tetratricopeptide repeat protein</fullName>
    </recommendedName>
</protein>
<dbReference type="PANTHER" id="PTHR45641:SF19">
    <property type="entry name" value="NEPHROCYSTIN-3"/>
    <property type="match status" value="1"/>
</dbReference>
<dbReference type="SMART" id="SM00028">
    <property type="entry name" value="TPR"/>
    <property type="match status" value="2"/>
</dbReference>
<evidence type="ECO:0008006" key="7">
    <source>
        <dbReference type="Google" id="ProtNLM"/>
    </source>
</evidence>
<feature type="chain" id="PRO_5032369054" description="Tetratricopeptide repeat protein" evidence="4">
    <location>
        <begin position="24"/>
        <end position="170"/>
    </location>
</feature>
<keyword evidence="4" id="KW-0732">Signal</keyword>
<evidence type="ECO:0000256" key="3">
    <source>
        <dbReference type="PROSITE-ProRule" id="PRU00339"/>
    </source>
</evidence>
<evidence type="ECO:0000256" key="2">
    <source>
        <dbReference type="ARBA" id="ARBA00022803"/>
    </source>
</evidence>
<organism evidence="5 6">
    <name type="scientific">Adineta steineri</name>
    <dbReference type="NCBI Taxonomy" id="433720"/>
    <lineage>
        <taxon>Eukaryota</taxon>
        <taxon>Metazoa</taxon>
        <taxon>Spiralia</taxon>
        <taxon>Gnathifera</taxon>
        <taxon>Rotifera</taxon>
        <taxon>Eurotatoria</taxon>
        <taxon>Bdelloidea</taxon>
        <taxon>Adinetida</taxon>
        <taxon>Adinetidae</taxon>
        <taxon>Adineta</taxon>
    </lineage>
</organism>
<feature type="repeat" description="TPR" evidence="3">
    <location>
        <begin position="72"/>
        <end position="105"/>
    </location>
</feature>
<dbReference type="PANTHER" id="PTHR45641">
    <property type="entry name" value="TETRATRICOPEPTIDE REPEAT PROTEIN (AFU_ORTHOLOGUE AFUA_6G03870)"/>
    <property type="match status" value="1"/>
</dbReference>
<reference evidence="5" key="1">
    <citation type="submission" date="2021-02" db="EMBL/GenBank/DDBJ databases">
        <authorList>
            <person name="Nowell W R."/>
        </authorList>
    </citation>
    <scope>NUCLEOTIDE SEQUENCE</scope>
</reference>
<dbReference type="Proteomes" id="UP000663845">
    <property type="component" value="Unassembled WGS sequence"/>
</dbReference>
<dbReference type="Pfam" id="PF13181">
    <property type="entry name" value="TPR_8"/>
    <property type="match status" value="1"/>
</dbReference>
<dbReference type="EMBL" id="CAJNOG010000053">
    <property type="protein sequence ID" value="CAF0852007.1"/>
    <property type="molecule type" value="Genomic_DNA"/>
</dbReference>
<comment type="caution">
    <text evidence="5">The sequence shown here is derived from an EMBL/GenBank/DDBJ whole genome shotgun (WGS) entry which is preliminary data.</text>
</comment>
<dbReference type="SUPFAM" id="SSF48452">
    <property type="entry name" value="TPR-like"/>
    <property type="match status" value="1"/>
</dbReference>
<dbReference type="Gene3D" id="1.25.40.10">
    <property type="entry name" value="Tetratricopeptide repeat domain"/>
    <property type="match status" value="1"/>
</dbReference>
<evidence type="ECO:0000313" key="5">
    <source>
        <dbReference type="EMBL" id="CAF0852007.1"/>
    </source>
</evidence>
<dbReference type="InterPro" id="IPR019734">
    <property type="entry name" value="TPR_rpt"/>
</dbReference>
<proteinExistence type="predicted"/>
<evidence type="ECO:0000313" key="6">
    <source>
        <dbReference type="Proteomes" id="UP000663845"/>
    </source>
</evidence>